<evidence type="ECO:0000256" key="3">
    <source>
        <dbReference type="ARBA" id="ARBA00022692"/>
    </source>
</evidence>
<feature type="region of interest" description="Disordered" evidence="11">
    <location>
        <begin position="134"/>
        <end position="157"/>
    </location>
</feature>
<protein>
    <recommendedName>
        <fullName evidence="10">Cytochrome c-type biogenesis protein CcmE</fullName>
    </recommendedName>
    <alternativeName>
        <fullName evidence="10">Cytochrome c maturation protein E</fullName>
    </alternativeName>
    <alternativeName>
        <fullName evidence="10">Heme chaperone CcmE</fullName>
    </alternativeName>
</protein>
<evidence type="ECO:0000256" key="2">
    <source>
        <dbReference type="ARBA" id="ARBA00022617"/>
    </source>
</evidence>
<proteinExistence type="inferred from homology"/>
<evidence type="ECO:0000313" key="13">
    <source>
        <dbReference type="Proteomes" id="UP001597090"/>
    </source>
</evidence>
<dbReference type="InterPro" id="IPR012340">
    <property type="entry name" value="NA-bd_OB-fold"/>
</dbReference>
<evidence type="ECO:0000256" key="8">
    <source>
        <dbReference type="ARBA" id="ARBA00023004"/>
    </source>
</evidence>
<comment type="subcellular location">
    <subcellularLocation>
        <location evidence="10">Cell membrane</location>
        <topology evidence="10">Single-pass type II membrane protein</topology>
    </subcellularLocation>
    <subcellularLocation>
        <location evidence="1">Membrane</location>
    </subcellularLocation>
</comment>
<dbReference type="InterPro" id="IPR036127">
    <property type="entry name" value="CcmE-like_sf"/>
</dbReference>
<organism evidence="12 13">
    <name type="scientific">Lysobacter koreensis</name>
    <dbReference type="NCBI Taxonomy" id="266122"/>
    <lineage>
        <taxon>Bacteria</taxon>
        <taxon>Pseudomonadati</taxon>
        <taxon>Pseudomonadota</taxon>
        <taxon>Gammaproteobacteria</taxon>
        <taxon>Lysobacterales</taxon>
        <taxon>Lysobacteraceae</taxon>
        <taxon>Lysobacter</taxon>
    </lineage>
</organism>
<keyword evidence="8 10" id="KW-0408">Iron</keyword>
<comment type="caution">
    <text evidence="12">The sequence shown here is derived from an EMBL/GenBank/DDBJ whole genome shotgun (WGS) entry which is preliminary data.</text>
</comment>
<evidence type="ECO:0000313" key="12">
    <source>
        <dbReference type="EMBL" id="MFD0738020.1"/>
    </source>
</evidence>
<evidence type="ECO:0000256" key="5">
    <source>
        <dbReference type="ARBA" id="ARBA00022748"/>
    </source>
</evidence>
<evidence type="ECO:0000256" key="4">
    <source>
        <dbReference type="ARBA" id="ARBA00022723"/>
    </source>
</evidence>
<dbReference type="SUPFAM" id="SSF82093">
    <property type="entry name" value="Heme chaperone CcmE"/>
    <property type="match status" value="1"/>
</dbReference>
<dbReference type="PANTHER" id="PTHR34128:SF2">
    <property type="entry name" value="CYTOCHROME C-TYPE BIOGENESIS PROTEIN CCME HOMOLOG, MITOCHONDRIAL"/>
    <property type="match status" value="1"/>
</dbReference>
<name>A0ABW2YI95_9GAMM</name>
<dbReference type="NCBIfam" id="NF009727">
    <property type="entry name" value="PRK13254.1-1"/>
    <property type="match status" value="1"/>
</dbReference>
<feature type="topological domain" description="Extracellular" evidence="10">
    <location>
        <begin position="30"/>
        <end position="157"/>
    </location>
</feature>
<keyword evidence="4 10" id="KW-0479">Metal-binding</keyword>
<evidence type="ECO:0000256" key="6">
    <source>
        <dbReference type="ARBA" id="ARBA00022968"/>
    </source>
</evidence>
<dbReference type="InterPro" id="IPR004329">
    <property type="entry name" value="CcmE"/>
</dbReference>
<keyword evidence="2 10" id="KW-0349">Heme</keyword>
<dbReference type="RefSeq" id="WP_386810970.1">
    <property type="nucleotide sequence ID" value="NZ_JBHTIH010000002.1"/>
</dbReference>
<gene>
    <name evidence="10 12" type="primary">ccmE</name>
    <name evidence="10" type="synonym">cycJ</name>
    <name evidence="12" type="ORF">ACFQZQ_01785</name>
</gene>
<reference evidence="13" key="1">
    <citation type="journal article" date="2019" name="Int. J. Syst. Evol. Microbiol.">
        <title>The Global Catalogue of Microorganisms (GCM) 10K type strain sequencing project: providing services to taxonomists for standard genome sequencing and annotation.</title>
        <authorList>
            <consortium name="The Broad Institute Genomics Platform"/>
            <consortium name="The Broad Institute Genome Sequencing Center for Infectious Disease"/>
            <person name="Wu L."/>
            <person name="Ma J."/>
        </authorList>
    </citation>
    <scope>NUCLEOTIDE SEQUENCE [LARGE SCALE GENOMIC DNA]</scope>
    <source>
        <strain evidence="13">CCUG 55491</strain>
    </source>
</reference>
<dbReference type="EMBL" id="JBHTIH010000002">
    <property type="protein sequence ID" value="MFD0738020.1"/>
    <property type="molecule type" value="Genomic_DNA"/>
</dbReference>
<dbReference type="Proteomes" id="UP001597090">
    <property type="component" value="Unassembled WGS sequence"/>
</dbReference>
<feature type="topological domain" description="Cytoplasmic" evidence="10">
    <location>
        <begin position="1"/>
        <end position="8"/>
    </location>
</feature>
<keyword evidence="13" id="KW-1185">Reference proteome</keyword>
<dbReference type="Gene3D" id="2.40.50.140">
    <property type="entry name" value="Nucleic acid-binding proteins"/>
    <property type="match status" value="1"/>
</dbReference>
<dbReference type="NCBIfam" id="NF009728">
    <property type="entry name" value="PRK13254.1-2"/>
    <property type="match status" value="1"/>
</dbReference>
<dbReference type="NCBIfam" id="NF009729">
    <property type="entry name" value="PRK13254.1-3"/>
    <property type="match status" value="1"/>
</dbReference>
<dbReference type="Pfam" id="PF03100">
    <property type="entry name" value="CcmE"/>
    <property type="match status" value="1"/>
</dbReference>
<evidence type="ECO:0000256" key="11">
    <source>
        <dbReference type="SAM" id="MobiDB-lite"/>
    </source>
</evidence>
<evidence type="ECO:0000256" key="10">
    <source>
        <dbReference type="HAMAP-Rule" id="MF_01959"/>
    </source>
</evidence>
<keyword evidence="6 10" id="KW-0735">Signal-anchor</keyword>
<sequence length="157" mass="17179">MNPIRRRRLLWVLALVVAASIAAVLVAMALQRNIAYLYTPVEVLRGEAGAHARFRLGGMVAKGSFQRMPGTLDARFRVTDGDAELPVLYSGILPDLFRENQAVVATGRMQGAEFVAEEILAKHDETYMPKEVADKMGQAHQKHDVEAPTPASNPGAR</sequence>
<feature type="binding site" description="axial binding residue" evidence="10">
    <location>
        <position position="127"/>
    </location>
    <ligand>
        <name>heme</name>
        <dbReference type="ChEBI" id="CHEBI:30413"/>
    </ligand>
    <ligandPart>
        <name>Fe</name>
        <dbReference type="ChEBI" id="CHEBI:18248"/>
    </ligandPart>
</feature>
<keyword evidence="10" id="KW-1003">Cell membrane</keyword>
<evidence type="ECO:0000256" key="1">
    <source>
        <dbReference type="ARBA" id="ARBA00004370"/>
    </source>
</evidence>
<accession>A0ABW2YI95</accession>
<comment type="similarity">
    <text evidence="10">Belongs to the CcmE/CycJ family.</text>
</comment>
<keyword evidence="9 10" id="KW-0472">Membrane</keyword>
<comment type="function">
    <text evidence="10">Heme chaperone required for the biogenesis of c-type cytochromes. Transiently binds heme delivered by CcmC and transfers the heme to apo-cytochromes in a process facilitated by CcmF and CcmH.</text>
</comment>
<dbReference type="NCBIfam" id="NF009731">
    <property type="entry name" value="PRK13254.1-5"/>
    <property type="match status" value="1"/>
</dbReference>
<keyword evidence="3 10" id="KW-0812">Transmembrane</keyword>
<evidence type="ECO:0000256" key="7">
    <source>
        <dbReference type="ARBA" id="ARBA00022989"/>
    </source>
</evidence>
<keyword evidence="7 10" id="KW-1133">Transmembrane helix</keyword>
<feature type="binding site" description="covalent" evidence="10">
    <location>
        <position position="123"/>
    </location>
    <ligand>
        <name>heme</name>
        <dbReference type="ChEBI" id="CHEBI:30413"/>
    </ligand>
</feature>
<dbReference type="PANTHER" id="PTHR34128">
    <property type="entry name" value="CYTOCHROME C-TYPE BIOGENESIS PROTEIN CCME HOMOLOG, MITOCHONDRIAL"/>
    <property type="match status" value="1"/>
</dbReference>
<evidence type="ECO:0000256" key="9">
    <source>
        <dbReference type="ARBA" id="ARBA00023136"/>
    </source>
</evidence>
<dbReference type="HAMAP" id="MF_01959">
    <property type="entry name" value="CcmE"/>
    <property type="match status" value="1"/>
</dbReference>
<keyword evidence="5 10" id="KW-0201">Cytochrome c-type biogenesis</keyword>